<evidence type="ECO:0000256" key="2">
    <source>
        <dbReference type="SAM" id="Phobius"/>
    </source>
</evidence>
<dbReference type="AlphaFoldDB" id="A0A2I0XEL9"/>
<keyword evidence="2" id="KW-0472">Membrane</keyword>
<proteinExistence type="predicted"/>
<feature type="compositionally biased region" description="Basic and acidic residues" evidence="1">
    <location>
        <begin position="58"/>
        <end position="73"/>
    </location>
</feature>
<evidence type="ECO:0000313" key="4">
    <source>
        <dbReference type="Proteomes" id="UP000233837"/>
    </source>
</evidence>
<evidence type="ECO:0008006" key="5">
    <source>
        <dbReference type="Google" id="ProtNLM"/>
    </source>
</evidence>
<reference evidence="3 4" key="1">
    <citation type="journal article" date="2016" name="Sci. Rep.">
        <title>The Dendrobium catenatum Lindl. genome sequence provides insights into polysaccharide synthase, floral development and adaptive evolution.</title>
        <authorList>
            <person name="Zhang G.Q."/>
            <person name="Xu Q."/>
            <person name="Bian C."/>
            <person name="Tsai W.C."/>
            <person name="Yeh C.M."/>
            <person name="Liu K.W."/>
            <person name="Yoshida K."/>
            <person name="Zhang L.S."/>
            <person name="Chang S.B."/>
            <person name="Chen F."/>
            <person name="Shi Y."/>
            <person name="Su Y.Y."/>
            <person name="Zhang Y.Q."/>
            <person name="Chen L.J."/>
            <person name="Yin Y."/>
            <person name="Lin M."/>
            <person name="Huang H."/>
            <person name="Deng H."/>
            <person name="Wang Z.W."/>
            <person name="Zhu S.L."/>
            <person name="Zhao X."/>
            <person name="Deng C."/>
            <person name="Niu S.C."/>
            <person name="Huang J."/>
            <person name="Wang M."/>
            <person name="Liu G.H."/>
            <person name="Yang H.J."/>
            <person name="Xiao X.J."/>
            <person name="Hsiao Y.Y."/>
            <person name="Wu W.L."/>
            <person name="Chen Y.Y."/>
            <person name="Mitsuda N."/>
            <person name="Ohme-Takagi M."/>
            <person name="Luo Y.B."/>
            <person name="Van de Peer Y."/>
            <person name="Liu Z.J."/>
        </authorList>
    </citation>
    <scope>NUCLEOTIDE SEQUENCE [LARGE SCALE GENOMIC DNA]</scope>
    <source>
        <tissue evidence="3">The whole plant</tissue>
    </source>
</reference>
<organism evidence="3 4">
    <name type="scientific">Dendrobium catenatum</name>
    <dbReference type="NCBI Taxonomy" id="906689"/>
    <lineage>
        <taxon>Eukaryota</taxon>
        <taxon>Viridiplantae</taxon>
        <taxon>Streptophyta</taxon>
        <taxon>Embryophyta</taxon>
        <taxon>Tracheophyta</taxon>
        <taxon>Spermatophyta</taxon>
        <taxon>Magnoliopsida</taxon>
        <taxon>Liliopsida</taxon>
        <taxon>Asparagales</taxon>
        <taxon>Orchidaceae</taxon>
        <taxon>Epidendroideae</taxon>
        <taxon>Malaxideae</taxon>
        <taxon>Dendrobiinae</taxon>
        <taxon>Dendrobium</taxon>
    </lineage>
</organism>
<keyword evidence="2" id="KW-1133">Transmembrane helix</keyword>
<keyword evidence="2" id="KW-0812">Transmembrane</keyword>
<keyword evidence="4" id="KW-1185">Reference proteome</keyword>
<dbReference type="Pfam" id="PF03004">
    <property type="entry name" value="Transposase_24"/>
    <property type="match status" value="1"/>
</dbReference>
<reference evidence="3 4" key="2">
    <citation type="journal article" date="2017" name="Nature">
        <title>The Apostasia genome and the evolution of orchids.</title>
        <authorList>
            <person name="Zhang G.Q."/>
            <person name="Liu K.W."/>
            <person name="Li Z."/>
            <person name="Lohaus R."/>
            <person name="Hsiao Y.Y."/>
            <person name="Niu S.C."/>
            <person name="Wang J.Y."/>
            <person name="Lin Y.C."/>
            <person name="Xu Q."/>
            <person name="Chen L.J."/>
            <person name="Yoshida K."/>
            <person name="Fujiwara S."/>
            <person name="Wang Z.W."/>
            <person name="Zhang Y.Q."/>
            <person name="Mitsuda N."/>
            <person name="Wang M."/>
            <person name="Liu G.H."/>
            <person name="Pecoraro L."/>
            <person name="Huang H.X."/>
            <person name="Xiao X.J."/>
            <person name="Lin M."/>
            <person name="Wu X.Y."/>
            <person name="Wu W.L."/>
            <person name="Chen Y.Y."/>
            <person name="Chang S.B."/>
            <person name="Sakamoto S."/>
            <person name="Ohme-Takagi M."/>
            <person name="Yagi M."/>
            <person name="Zeng S.J."/>
            <person name="Shen C.Y."/>
            <person name="Yeh C.M."/>
            <person name="Luo Y.B."/>
            <person name="Tsai W.C."/>
            <person name="Van de Peer Y."/>
            <person name="Liu Z.J."/>
        </authorList>
    </citation>
    <scope>NUCLEOTIDE SEQUENCE [LARGE SCALE GENOMIC DNA]</scope>
    <source>
        <tissue evidence="3">The whole plant</tissue>
    </source>
</reference>
<feature type="region of interest" description="Disordered" evidence="1">
    <location>
        <begin position="131"/>
        <end position="178"/>
    </location>
</feature>
<dbReference type="EMBL" id="KZ501954">
    <property type="protein sequence ID" value="PKU86344.1"/>
    <property type="molecule type" value="Genomic_DNA"/>
</dbReference>
<sequence length="1178" mass="132946">MIGGDSQPRVGRKPFHAVSLNHVSAAPWPLDLRGFDPTARIKSRRPISNENEWAARMSSDEKTDNKPDIRGFPLMKDKCPKLLGDREKGWKRPSNHWLVLLRLGGGGDHYHLRQNQGLSLEMTRRNTYRRAKKVVSRGGSSRGYETPTPIHPDSTCDQSKEENECSGTQQSRRHSTYEQIQTPNDGILLIGVITRDPVLAPLSFPDLRNKGLEPFKKKMLAEVESKFAFPGHICHWILQSLRVKWRNLKTNLKVEHWDNRPIEEIMESIPAGVDATQWCHLVTQWSQPKDKERAAINSANAKKQTCPHTMGRVSSVRRQQEMAIKDRLLLWRVNRLRKDGTWPSEDANQRWIQACELLAKDGLTPEDGNVEANERVFGMVMEPEHPGRVRTQGFGVTPTRYFPHSTNNGTSSCGSNFSQIVNLKEEVNSLRTEMRQFIQEIRMQHPPQGSSQMPLVVGFLEIWEEILERFGKEKECPAMATGGRRSSLTSSKSSNLWHLRAAVGHQEEIDHRQRARGELVISKRIVTQQDKISLVEGKGKKVDSPADCKIDGLSVFQNFSPDLGASSSEMKIFVNHFGNSSAIFVPNSDCQANPVFSVRVEVNHTGFKSALVDKEVSFTDKVIGILSKKMSHELKVNNGNTKPYIKLDFKEEDVVMSDDGKAVKLCEESKNLNANRLVKSLVFKVFDKEMPSHLVVWEVRRQWNKFGKFVVVGCLRTQADPDGLLANLGIPYSIFDSLQIVNGDVVGKDILGVKAIWEEEGAEEGEIVVKELSSNDHLDLPDREEPVINQELKKSNEERENKGERERVSCEGEFIRGFTKEEAKGVGFSSYFRRKQKELGSTYVGRKLKELGSLPHRDWWKGVYVQASLPCYESKRRDIKFNTIFGGYLQGVDTIANISGYYIKVKSFGSKDHSGNGYYQERSKENEARIVDIDFTGNPFTLNRGNIWHPMGEFFYSPSNPIVSPEDRLNAGQLRRHSPILMEADPSSTLSDAWGAPPSALIAPLKDSKAGGDDIETDPLDISIRRKDLVDKTNIDSEHNMNSDKDEEHIIMDGIVDGNDNKVGYKSEDGLHIDVLVVNQGMENNIGPVLQVFGDSISFCVGPNSGWKAVLIEARLFLFFFVHRMLLGYLCISSFVATLSYLLVDSVVYIQRISYNNPHELEFVVVILHLLTGNTLDV</sequence>
<feature type="region of interest" description="Disordered" evidence="1">
    <location>
        <begin position="53"/>
        <end position="73"/>
    </location>
</feature>
<name>A0A2I0XEL9_9ASPA</name>
<dbReference type="PANTHER" id="PTHR33144">
    <property type="entry name" value="OS10G0409366 PROTEIN-RELATED"/>
    <property type="match status" value="1"/>
</dbReference>
<gene>
    <name evidence="3" type="ORF">MA16_Dca002175</name>
</gene>
<protein>
    <recommendedName>
        <fullName evidence="5">DUF4283 domain-containing protein</fullName>
    </recommendedName>
</protein>
<evidence type="ECO:0000313" key="3">
    <source>
        <dbReference type="EMBL" id="PKU86344.1"/>
    </source>
</evidence>
<feature type="transmembrane region" description="Helical" evidence="2">
    <location>
        <begin position="1116"/>
        <end position="1144"/>
    </location>
</feature>
<evidence type="ECO:0000256" key="1">
    <source>
        <dbReference type="SAM" id="MobiDB-lite"/>
    </source>
</evidence>
<dbReference type="InterPro" id="IPR004252">
    <property type="entry name" value="Probable_transposase_24"/>
</dbReference>
<accession>A0A2I0XEL9</accession>
<dbReference type="Proteomes" id="UP000233837">
    <property type="component" value="Unassembled WGS sequence"/>
</dbReference>
<dbReference type="PANTHER" id="PTHR33144:SF55">
    <property type="entry name" value="CHROMATIN REMODELER BROMODOMAIN FAMILY"/>
    <property type="match status" value="1"/>
</dbReference>